<dbReference type="PANTHER" id="PTHR34475">
    <property type="match status" value="1"/>
</dbReference>
<evidence type="ECO:0000256" key="1">
    <source>
        <dbReference type="SAM" id="Phobius"/>
    </source>
</evidence>
<evidence type="ECO:0000313" key="2">
    <source>
        <dbReference type="EMBL" id="MBA4542249.1"/>
    </source>
</evidence>
<dbReference type="AlphaFoldDB" id="A0A7W2AI06"/>
<keyword evidence="3" id="KW-1185">Reference proteome</keyword>
<name>A0A7W2AI06_9BACL</name>
<proteinExistence type="predicted"/>
<dbReference type="Proteomes" id="UP000530514">
    <property type="component" value="Unassembled WGS sequence"/>
</dbReference>
<dbReference type="InterPro" id="IPR050400">
    <property type="entry name" value="Bact_Cytoskel_RodZ"/>
</dbReference>
<organism evidence="2 3">
    <name type="scientific">Thermoactinomyces daqus</name>
    <dbReference type="NCBI Taxonomy" id="1329516"/>
    <lineage>
        <taxon>Bacteria</taxon>
        <taxon>Bacillati</taxon>
        <taxon>Bacillota</taxon>
        <taxon>Bacilli</taxon>
        <taxon>Bacillales</taxon>
        <taxon>Thermoactinomycetaceae</taxon>
        <taxon>Thermoactinomyces</taxon>
    </lineage>
</organism>
<keyword evidence="1" id="KW-0472">Membrane</keyword>
<dbReference type="InterPro" id="IPR001387">
    <property type="entry name" value="Cro/C1-type_HTH"/>
</dbReference>
<comment type="caution">
    <text evidence="2">The sequence shown here is derived from an EMBL/GenBank/DDBJ whole genome shotgun (WGS) entry which is preliminary data.</text>
</comment>
<dbReference type="CDD" id="cd00093">
    <property type="entry name" value="HTH_XRE"/>
    <property type="match status" value="1"/>
</dbReference>
<gene>
    <name evidence="2" type="ORF">H1164_04950</name>
</gene>
<sequence>MANPFEQLKETREQLEMSVSEAADRAGLEPDYIEALERADFSALPDPLYVRGFIRSYAKVLGIDPNPLLRYYRTTVVEDAAVNESLPVPASEEENASLSRAKSRKVKRRKKADWERVKIVLLNEIEVLNKKLKWILISSIAVLLVAAGVIVWLIFGMNKPQVNAVKSITPAQSSEESDGTVAPVSAKRPVVTILESAETGSKYGDVYGISNADQVELTIAAQEPTDIRARSGGPNGDLIADKELAAGQTVTFTDKEWISLRIDHPDRVQLHANGVLIDTSAQKAVSLFQFKRVESDGQQSQNE</sequence>
<dbReference type="RefSeq" id="WP_160173794.1">
    <property type="nucleotide sequence ID" value="NZ_JACEIP010000005.1"/>
</dbReference>
<evidence type="ECO:0000313" key="3">
    <source>
        <dbReference type="Proteomes" id="UP000530514"/>
    </source>
</evidence>
<keyword evidence="1" id="KW-1133">Transmembrane helix</keyword>
<dbReference type="OrthoDB" id="9797543at2"/>
<dbReference type="SUPFAM" id="SSF47413">
    <property type="entry name" value="lambda repressor-like DNA-binding domains"/>
    <property type="match status" value="1"/>
</dbReference>
<accession>A0A7W2AI06</accession>
<dbReference type="Gene3D" id="1.10.260.40">
    <property type="entry name" value="lambda repressor-like DNA-binding domains"/>
    <property type="match status" value="1"/>
</dbReference>
<dbReference type="EMBL" id="JACEIP010000005">
    <property type="protein sequence ID" value="MBA4542249.1"/>
    <property type="molecule type" value="Genomic_DNA"/>
</dbReference>
<dbReference type="Pfam" id="PF13413">
    <property type="entry name" value="HTH_25"/>
    <property type="match status" value="1"/>
</dbReference>
<dbReference type="InterPro" id="IPR010982">
    <property type="entry name" value="Lambda_DNA-bd_dom_sf"/>
</dbReference>
<protein>
    <submittedName>
        <fullName evidence="2">Helix-turn-helix domain-containing protein</fullName>
    </submittedName>
</protein>
<feature type="transmembrane region" description="Helical" evidence="1">
    <location>
        <begin position="134"/>
        <end position="155"/>
    </location>
</feature>
<dbReference type="GO" id="GO:0003677">
    <property type="term" value="F:DNA binding"/>
    <property type="evidence" value="ECO:0007669"/>
    <property type="project" value="InterPro"/>
</dbReference>
<keyword evidence="1" id="KW-0812">Transmembrane</keyword>
<dbReference type="PANTHER" id="PTHR34475:SF1">
    <property type="entry name" value="CYTOSKELETON PROTEIN RODZ"/>
    <property type="match status" value="1"/>
</dbReference>
<reference evidence="2 3" key="1">
    <citation type="submission" date="2020-07" db="EMBL/GenBank/DDBJ databases">
        <authorList>
            <person name="Feng H."/>
        </authorList>
    </citation>
    <scope>NUCLEOTIDE SEQUENCE [LARGE SCALE GENOMIC DNA]</scope>
    <source>
        <strain evidence="3">s-11</strain>
    </source>
</reference>